<evidence type="ECO:0000313" key="3">
    <source>
        <dbReference type="Proteomes" id="UP001218788"/>
    </source>
</evidence>
<proteinExistence type="predicted"/>
<sequence length="270" mass="29830">MRRMSAAIMAVLLSFSAMGAFTDEQQQLADQLLSGDLGQLKSASQRIFKEGIKHPELSDIAAEILLVKYPDAYSSEVDSLAWLARAIGSTENGRYHGVLSEVVNSTKIDKLARHAEKALDNLPGAEGEQYIAGMYTLPKGVFEKETTSELVARLKKLMLRGDLASLKRAAKEIVSTKTVDQTLTDIVAEALLLNYPAATKAQIDTLAWLTNAIGSTGLARYKQVLQQVEDNSDFRKLRKYAEKNKAKLADEEVEQYQQGMLKLPLPAYTY</sequence>
<organism evidence="2 3">
    <name type="scientific">Alteromonas gilva</name>
    <dbReference type="NCBI Taxonomy" id="2987522"/>
    <lineage>
        <taxon>Bacteria</taxon>
        <taxon>Pseudomonadati</taxon>
        <taxon>Pseudomonadota</taxon>
        <taxon>Gammaproteobacteria</taxon>
        <taxon>Alteromonadales</taxon>
        <taxon>Alteromonadaceae</taxon>
        <taxon>Alteromonas/Salinimonas group</taxon>
        <taxon>Alteromonas</taxon>
    </lineage>
</organism>
<name>A0ABT5KXF2_9ALTE</name>
<feature type="chain" id="PRO_5046115113" description="HEAT repeat domain-containing protein" evidence="1">
    <location>
        <begin position="20"/>
        <end position="270"/>
    </location>
</feature>
<feature type="signal peptide" evidence="1">
    <location>
        <begin position="1"/>
        <end position="19"/>
    </location>
</feature>
<comment type="caution">
    <text evidence="2">The sequence shown here is derived from an EMBL/GenBank/DDBJ whole genome shotgun (WGS) entry which is preliminary data.</text>
</comment>
<gene>
    <name evidence="2" type="ORF">OIK42_01620</name>
</gene>
<dbReference type="EMBL" id="JAQQXP010000001">
    <property type="protein sequence ID" value="MDC8829450.1"/>
    <property type="molecule type" value="Genomic_DNA"/>
</dbReference>
<dbReference type="Proteomes" id="UP001218788">
    <property type="component" value="Unassembled WGS sequence"/>
</dbReference>
<accession>A0ABT5KXF2</accession>
<keyword evidence="1" id="KW-0732">Signal</keyword>
<reference evidence="2 3" key="1">
    <citation type="submission" date="2022-10" db="EMBL/GenBank/DDBJ databases">
        <title>Alteromonas sp. chi3 Genome sequencing.</title>
        <authorList>
            <person name="Park S."/>
        </authorList>
    </citation>
    <scope>NUCLEOTIDE SEQUENCE [LARGE SCALE GENOMIC DNA]</scope>
    <source>
        <strain evidence="3">chi3</strain>
    </source>
</reference>
<dbReference type="RefSeq" id="WP_273637808.1">
    <property type="nucleotide sequence ID" value="NZ_JAQQXP010000001.1"/>
</dbReference>
<evidence type="ECO:0000313" key="2">
    <source>
        <dbReference type="EMBL" id="MDC8829450.1"/>
    </source>
</evidence>
<keyword evidence="3" id="KW-1185">Reference proteome</keyword>
<protein>
    <recommendedName>
        <fullName evidence="4">HEAT repeat domain-containing protein</fullName>
    </recommendedName>
</protein>
<evidence type="ECO:0000256" key="1">
    <source>
        <dbReference type="SAM" id="SignalP"/>
    </source>
</evidence>
<evidence type="ECO:0008006" key="4">
    <source>
        <dbReference type="Google" id="ProtNLM"/>
    </source>
</evidence>